<evidence type="ECO:0000313" key="1">
    <source>
        <dbReference type="EMBL" id="GAA1650574.1"/>
    </source>
</evidence>
<comment type="caution">
    <text evidence="1">The sequence shown here is derived from an EMBL/GenBank/DDBJ whole genome shotgun (WGS) entry which is preliminary data.</text>
</comment>
<gene>
    <name evidence="1" type="ORF">GCM10009744_47740</name>
</gene>
<evidence type="ECO:0000313" key="2">
    <source>
        <dbReference type="Proteomes" id="UP001501319"/>
    </source>
</evidence>
<accession>A0ABN2FJX4</accession>
<protein>
    <recommendedName>
        <fullName evidence="3">PPIase cyclophilin-type domain-containing protein</fullName>
    </recommendedName>
</protein>
<name>A0ABN2FJX4_9ACTN</name>
<sequence>MTPIGDAGPEVLALLTEKWMISPLGRLDGEYTVIGQVEQIVGEGSEWPVMRLTQDAPVTPLELTTMKDAIKEFAKGGEGLGIDASSVKATLTGPALVLTPIAIFR</sequence>
<dbReference type="RefSeq" id="WP_344114249.1">
    <property type="nucleotide sequence ID" value="NZ_BAAANE010000008.1"/>
</dbReference>
<organism evidence="1 2">
    <name type="scientific">Kribbella alba</name>
    <dbReference type="NCBI Taxonomy" id="190197"/>
    <lineage>
        <taxon>Bacteria</taxon>
        <taxon>Bacillati</taxon>
        <taxon>Actinomycetota</taxon>
        <taxon>Actinomycetes</taxon>
        <taxon>Propionibacteriales</taxon>
        <taxon>Kribbellaceae</taxon>
        <taxon>Kribbella</taxon>
    </lineage>
</organism>
<dbReference type="InterPro" id="IPR045633">
    <property type="entry name" value="DUF6414"/>
</dbReference>
<keyword evidence="2" id="KW-1185">Reference proteome</keyword>
<dbReference type="Proteomes" id="UP001501319">
    <property type="component" value="Unassembled WGS sequence"/>
</dbReference>
<evidence type="ECO:0008006" key="3">
    <source>
        <dbReference type="Google" id="ProtNLM"/>
    </source>
</evidence>
<dbReference type="EMBL" id="BAAANE010000008">
    <property type="protein sequence ID" value="GAA1650574.1"/>
    <property type="molecule type" value="Genomic_DNA"/>
</dbReference>
<reference evidence="2" key="1">
    <citation type="journal article" date="2019" name="Int. J. Syst. Evol. Microbiol.">
        <title>The Global Catalogue of Microorganisms (GCM) 10K type strain sequencing project: providing services to taxonomists for standard genome sequencing and annotation.</title>
        <authorList>
            <consortium name="The Broad Institute Genomics Platform"/>
            <consortium name="The Broad Institute Genome Sequencing Center for Infectious Disease"/>
            <person name="Wu L."/>
            <person name="Ma J."/>
        </authorList>
    </citation>
    <scope>NUCLEOTIDE SEQUENCE [LARGE SCALE GENOMIC DNA]</scope>
    <source>
        <strain evidence="2">JCM 14306</strain>
    </source>
</reference>
<dbReference type="Pfam" id="PF19952">
    <property type="entry name" value="DUF6414"/>
    <property type="match status" value="1"/>
</dbReference>
<proteinExistence type="predicted"/>